<organism evidence="2 3">
    <name type="scientific">Lichenicoccus roseus</name>
    <dbReference type="NCBI Taxonomy" id="2683649"/>
    <lineage>
        <taxon>Bacteria</taxon>
        <taxon>Pseudomonadati</taxon>
        <taxon>Pseudomonadota</taxon>
        <taxon>Alphaproteobacteria</taxon>
        <taxon>Acetobacterales</taxon>
        <taxon>Acetobacteraceae</taxon>
        <taxon>Lichenicoccus</taxon>
    </lineage>
</organism>
<keyword evidence="3" id="KW-1185">Reference proteome</keyword>
<evidence type="ECO:0000313" key="2">
    <source>
        <dbReference type="EMBL" id="TLU70689.1"/>
    </source>
</evidence>
<name>A0A5R9J161_9PROT</name>
<reference evidence="2 3" key="1">
    <citation type="submission" date="2019-05" db="EMBL/GenBank/DDBJ databases">
        <authorList>
            <person name="Pankratov T."/>
            <person name="Grouzdev D."/>
        </authorList>
    </citation>
    <scope>NUCLEOTIDE SEQUENCE [LARGE SCALE GENOMIC DNA]</scope>
    <source>
        <strain evidence="2 3">KEBCLARHB70R</strain>
    </source>
</reference>
<dbReference type="RefSeq" id="WP_138327850.1">
    <property type="nucleotide sequence ID" value="NZ_VCDI01000011.1"/>
</dbReference>
<gene>
    <name evidence="2" type="ORF">FE263_20160</name>
</gene>
<dbReference type="EMBL" id="VCDI01000011">
    <property type="protein sequence ID" value="TLU70689.1"/>
    <property type="molecule type" value="Genomic_DNA"/>
</dbReference>
<accession>A0A5R9J161</accession>
<protein>
    <submittedName>
        <fullName evidence="2">Uncharacterized protein</fullName>
    </submittedName>
</protein>
<comment type="caution">
    <text evidence="2">The sequence shown here is derived from an EMBL/GenBank/DDBJ whole genome shotgun (WGS) entry which is preliminary data.</text>
</comment>
<evidence type="ECO:0000313" key="3">
    <source>
        <dbReference type="Proteomes" id="UP000305654"/>
    </source>
</evidence>
<sequence>MSSRRTAQSRQPASPPANAEDGTAHVRAALVKLFDWRDGTGADWKLMLESLYRAGFKLADDQLADDAPGP</sequence>
<feature type="compositionally biased region" description="Polar residues" evidence="1">
    <location>
        <begin position="1"/>
        <end position="12"/>
    </location>
</feature>
<evidence type="ECO:0000256" key="1">
    <source>
        <dbReference type="SAM" id="MobiDB-lite"/>
    </source>
</evidence>
<dbReference type="AlphaFoldDB" id="A0A5R9J161"/>
<proteinExistence type="predicted"/>
<feature type="region of interest" description="Disordered" evidence="1">
    <location>
        <begin position="1"/>
        <end position="22"/>
    </location>
</feature>
<dbReference type="Proteomes" id="UP000305654">
    <property type="component" value="Unassembled WGS sequence"/>
</dbReference>